<organism evidence="1">
    <name type="scientific">Tanacetum cinerariifolium</name>
    <name type="common">Dalmatian daisy</name>
    <name type="synonym">Chrysanthemum cinerariifolium</name>
    <dbReference type="NCBI Taxonomy" id="118510"/>
    <lineage>
        <taxon>Eukaryota</taxon>
        <taxon>Viridiplantae</taxon>
        <taxon>Streptophyta</taxon>
        <taxon>Embryophyta</taxon>
        <taxon>Tracheophyta</taxon>
        <taxon>Spermatophyta</taxon>
        <taxon>Magnoliopsida</taxon>
        <taxon>eudicotyledons</taxon>
        <taxon>Gunneridae</taxon>
        <taxon>Pentapetalae</taxon>
        <taxon>asterids</taxon>
        <taxon>campanulids</taxon>
        <taxon>Asterales</taxon>
        <taxon>Asteraceae</taxon>
        <taxon>Asteroideae</taxon>
        <taxon>Anthemideae</taxon>
        <taxon>Anthemidinae</taxon>
        <taxon>Tanacetum</taxon>
    </lineage>
</organism>
<protein>
    <submittedName>
        <fullName evidence="1">Uncharacterized protein</fullName>
    </submittedName>
</protein>
<gene>
    <name evidence="1" type="ORF">Tci_006801</name>
</gene>
<sequence>MIERNFVKIQGTFLIKVRDNAFNGVIGENVFEHINKFLKVVWPIKMNEVSQDRFRLSTFPISLAGATEIEEDNGPNYIADIFKIEGNIFYFNTPFCDAFNDFNYLLKINKDLFTFDIQGTGTYEEYELNNPMTRDLKELCSDVHGFWNGGELPRMVRVGSMTYFQDHKWYDELVDGKLKDETLAFKAKVEGSWGNATPSDDPTLKPSICKIRRFEMMKYSFNVDEEYIAIKESKYLNHSKDSLDAYKELLHIINEEPYDISWGLGYDVLIPVQFCKQEIGICISPTAAVVANLPSTARHDGGSGWKSRRCCCGAGGGGWFHSEADPVGGGVVLLAAAAAMVVTVGGSGCCRGWWGCDGGKAAVEEIVLTGVAAEPLSWWCRLWMAAAVGVSGDGEVAVVVV</sequence>
<reference evidence="1" key="1">
    <citation type="journal article" date="2019" name="Sci. Rep.">
        <title>Draft genome of Tanacetum cinerariifolium, the natural source of mosquito coil.</title>
        <authorList>
            <person name="Yamashiro T."/>
            <person name="Shiraishi A."/>
            <person name="Satake H."/>
            <person name="Nakayama K."/>
        </authorList>
    </citation>
    <scope>NUCLEOTIDE SEQUENCE</scope>
</reference>
<name>A0A6L2JCR6_TANCI</name>
<accession>A0A6L2JCR6</accession>
<dbReference type="AlphaFoldDB" id="A0A6L2JCR6"/>
<evidence type="ECO:0000313" key="1">
    <source>
        <dbReference type="EMBL" id="GEU34823.1"/>
    </source>
</evidence>
<dbReference type="EMBL" id="BKCJ010000622">
    <property type="protein sequence ID" value="GEU34823.1"/>
    <property type="molecule type" value="Genomic_DNA"/>
</dbReference>
<proteinExistence type="predicted"/>
<comment type="caution">
    <text evidence="1">The sequence shown here is derived from an EMBL/GenBank/DDBJ whole genome shotgun (WGS) entry which is preliminary data.</text>
</comment>